<proteinExistence type="predicted"/>
<comment type="caution">
    <text evidence="2">The sequence shown here is derived from an EMBL/GenBank/DDBJ whole genome shotgun (WGS) entry which is preliminary data.</text>
</comment>
<evidence type="ECO:0000313" key="3">
    <source>
        <dbReference type="Proteomes" id="UP001485043"/>
    </source>
</evidence>
<dbReference type="Proteomes" id="UP001485043">
    <property type="component" value="Unassembled WGS sequence"/>
</dbReference>
<feature type="coiled-coil region" evidence="1">
    <location>
        <begin position="10"/>
        <end position="37"/>
    </location>
</feature>
<evidence type="ECO:0000313" key="2">
    <source>
        <dbReference type="EMBL" id="KAK9867842.1"/>
    </source>
</evidence>
<name>A0AAW1TGY6_9CHLO</name>
<evidence type="ECO:0000256" key="1">
    <source>
        <dbReference type="SAM" id="Coils"/>
    </source>
</evidence>
<gene>
    <name evidence="2" type="ORF">WJX84_005892</name>
</gene>
<reference evidence="2 3" key="1">
    <citation type="journal article" date="2024" name="Nat. Commun.">
        <title>Phylogenomics reveals the evolutionary origins of lichenization in chlorophyte algae.</title>
        <authorList>
            <person name="Puginier C."/>
            <person name="Libourel C."/>
            <person name="Otte J."/>
            <person name="Skaloud P."/>
            <person name="Haon M."/>
            <person name="Grisel S."/>
            <person name="Petersen M."/>
            <person name="Berrin J.G."/>
            <person name="Delaux P.M."/>
            <person name="Dal Grande F."/>
            <person name="Keller J."/>
        </authorList>
    </citation>
    <scope>NUCLEOTIDE SEQUENCE [LARGE SCALE GENOMIC DNA]</scope>
    <source>
        <strain evidence="2 3">SAG 2523</strain>
    </source>
</reference>
<protein>
    <submittedName>
        <fullName evidence="2">Uncharacterized protein</fullName>
    </submittedName>
</protein>
<dbReference type="EMBL" id="JALJOV010000061">
    <property type="protein sequence ID" value="KAK9867842.1"/>
    <property type="molecule type" value="Genomic_DNA"/>
</dbReference>
<feature type="coiled-coil region" evidence="1">
    <location>
        <begin position="202"/>
        <end position="264"/>
    </location>
</feature>
<accession>A0AAW1TGY6</accession>
<keyword evidence="1" id="KW-0175">Coiled coil</keyword>
<organism evidence="2 3">
    <name type="scientific">Apatococcus fuscideae</name>
    <dbReference type="NCBI Taxonomy" id="2026836"/>
    <lineage>
        <taxon>Eukaryota</taxon>
        <taxon>Viridiplantae</taxon>
        <taxon>Chlorophyta</taxon>
        <taxon>core chlorophytes</taxon>
        <taxon>Trebouxiophyceae</taxon>
        <taxon>Chlorellales</taxon>
        <taxon>Chlorellaceae</taxon>
        <taxon>Apatococcus</taxon>
    </lineage>
</organism>
<sequence>MPALGKEFNKDLSLEAYAELKERVQQLKSSQAQSKQLQQGFQKLEVLAAEKAEGQQREQLLQSRIQALNDSLKQSYDRASRARVHHDRDKKALARKVEDLAQQLKAAEAGQEAAARTLQDQHQADMAGLADAHDQELAVMQDKLKQAATSQADKQQAVEAQMAAVEQRAAEWCRQELTTAAADFRLQLEASQADAAAQQDRALRAETSLDNAQALIDSLQAQLQQAECRATSAEEAQVRSNQELKQSQQEIEKLQNRADMGSKQAHTDLLTIQHQHTRQVEDLKTSHQDDMYVLHGRVASIVKRKDEQAGILTQQLVQLQQKLVGYDEMFARERHNLINICDDSA</sequence>
<keyword evidence="3" id="KW-1185">Reference proteome</keyword>
<dbReference type="AlphaFoldDB" id="A0AAW1TGY6"/>